<keyword evidence="1" id="KW-0732">Signal</keyword>
<sequence>MPVHVLMPSSASWFRGSLLLLVWCHADVPHLPDMDELRVRYAVSLAGMEFGYLVGLPCFAFVDMLQLLICQNVGMHFAQIGYLSDEVYLPEWYSSSCCRRVFSIYLDRGQVSSWTKRLMCVVVLYLKGQAECVACFRGRSGMLKTECVLRPEWHLMRIPFEDGSRMGWSTFTHLKARAGPRVLKPECHFDAECLKRPEWLLDLWSTF</sequence>
<accession>A0AAD3SVI8</accession>
<proteinExistence type="predicted"/>
<comment type="caution">
    <text evidence="2">The sequence shown here is derived from an EMBL/GenBank/DDBJ whole genome shotgun (WGS) entry which is preliminary data.</text>
</comment>
<reference evidence="2" key="1">
    <citation type="submission" date="2023-05" db="EMBL/GenBank/DDBJ databases">
        <title>Nepenthes gracilis genome sequencing.</title>
        <authorList>
            <person name="Fukushima K."/>
        </authorList>
    </citation>
    <scope>NUCLEOTIDE SEQUENCE</scope>
    <source>
        <strain evidence="2">SING2019-196</strain>
    </source>
</reference>
<gene>
    <name evidence="2" type="ORF">Nepgr_019595</name>
</gene>
<evidence type="ECO:0008006" key="4">
    <source>
        <dbReference type="Google" id="ProtNLM"/>
    </source>
</evidence>
<dbReference type="AlphaFoldDB" id="A0AAD3SVI8"/>
<protein>
    <recommendedName>
        <fullName evidence="4">Secreted protein</fullName>
    </recommendedName>
</protein>
<feature type="signal peptide" evidence="1">
    <location>
        <begin position="1"/>
        <end position="26"/>
    </location>
</feature>
<evidence type="ECO:0000313" key="3">
    <source>
        <dbReference type="Proteomes" id="UP001279734"/>
    </source>
</evidence>
<organism evidence="2 3">
    <name type="scientific">Nepenthes gracilis</name>
    <name type="common">Slender pitcher plant</name>
    <dbReference type="NCBI Taxonomy" id="150966"/>
    <lineage>
        <taxon>Eukaryota</taxon>
        <taxon>Viridiplantae</taxon>
        <taxon>Streptophyta</taxon>
        <taxon>Embryophyta</taxon>
        <taxon>Tracheophyta</taxon>
        <taxon>Spermatophyta</taxon>
        <taxon>Magnoliopsida</taxon>
        <taxon>eudicotyledons</taxon>
        <taxon>Gunneridae</taxon>
        <taxon>Pentapetalae</taxon>
        <taxon>Caryophyllales</taxon>
        <taxon>Nepenthaceae</taxon>
        <taxon>Nepenthes</taxon>
    </lineage>
</organism>
<dbReference type="EMBL" id="BSYO01000018">
    <property type="protein sequence ID" value="GMH17754.1"/>
    <property type="molecule type" value="Genomic_DNA"/>
</dbReference>
<dbReference type="Proteomes" id="UP001279734">
    <property type="component" value="Unassembled WGS sequence"/>
</dbReference>
<evidence type="ECO:0000256" key="1">
    <source>
        <dbReference type="SAM" id="SignalP"/>
    </source>
</evidence>
<keyword evidence="3" id="KW-1185">Reference proteome</keyword>
<evidence type="ECO:0000313" key="2">
    <source>
        <dbReference type="EMBL" id="GMH17754.1"/>
    </source>
</evidence>
<name>A0AAD3SVI8_NEPGR</name>
<feature type="chain" id="PRO_5041981304" description="Secreted protein" evidence="1">
    <location>
        <begin position="27"/>
        <end position="207"/>
    </location>
</feature>